<protein>
    <recommendedName>
        <fullName evidence="5">Putative pre-16S rRNA nuclease</fullName>
        <ecNumber evidence="5">3.1.-.-</ecNumber>
    </recommendedName>
</protein>
<keyword evidence="4 5" id="KW-0378">Hydrolase</keyword>
<dbReference type="PANTHER" id="PTHR33317">
    <property type="entry name" value="POLYNUCLEOTIDYL TRANSFERASE, RIBONUCLEASE H-LIKE SUPERFAMILY PROTEIN"/>
    <property type="match status" value="1"/>
</dbReference>
<name>A0A9D2LKK8_9FIRM</name>
<dbReference type="NCBIfam" id="TIGR00250">
    <property type="entry name" value="RNAse_H_YqgF"/>
    <property type="match status" value="1"/>
</dbReference>
<evidence type="ECO:0000313" key="7">
    <source>
        <dbReference type="EMBL" id="HJB14253.1"/>
    </source>
</evidence>
<dbReference type="HAMAP" id="MF_00651">
    <property type="entry name" value="Nuclease_YqgF"/>
    <property type="match status" value="1"/>
</dbReference>
<dbReference type="EMBL" id="DWZJ01000101">
    <property type="protein sequence ID" value="HJB14253.1"/>
    <property type="molecule type" value="Genomic_DNA"/>
</dbReference>
<evidence type="ECO:0000256" key="3">
    <source>
        <dbReference type="ARBA" id="ARBA00022722"/>
    </source>
</evidence>
<dbReference type="GO" id="GO:0004518">
    <property type="term" value="F:nuclease activity"/>
    <property type="evidence" value="ECO:0007669"/>
    <property type="project" value="UniProtKB-KW"/>
</dbReference>
<dbReference type="Proteomes" id="UP000823824">
    <property type="component" value="Unassembled WGS sequence"/>
</dbReference>
<dbReference type="SUPFAM" id="SSF53098">
    <property type="entry name" value="Ribonuclease H-like"/>
    <property type="match status" value="1"/>
</dbReference>
<evidence type="ECO:0000256" key="2">
    <source>
        <dbReference type="ARBA" id="ARBA00022517"/>
    </source>
</evidence>
<evidence type="ECO:0000259" key="6">
    <source>
        <dbReference type="SMART" id="SM00732"/>
    </source>
</evidence>
<dbReference type="GO" id="GO:0016788">
    <property type="term" value="F:hydrolase activity, acting on ester bonds"/>
    <property type="evidence" value="ECO:0007669"/>
    <property type="project" value="UniProtKB-UniRule"/>
</dbReference>
<feature type="domain" description="YqgF/RNase H-like" evidence="6">
    <location>
        <begin position="1"/>
        <end position="101"/>
    </location>
</feature>
<reference evidence="7" key="2">
    <citation type="submission" date="2021-04" db="EMBL/GenBank/DDBJ databases">
        <authorList>
            <person name="Gilroy R."/>
        </authorList>
    </citation>
    <scope>NUCLEOTIDE SEQUENCE</scope>
    <source>
        <strain evidence="7">ChiBcec18-1249</strain>
    </source>
</reference>
<proteinExistence type="inferred from homology"/>
<comment type="caution">
    <text evidence="7">The sequence shown here is derived from an EMBL/GenBank/DDBJ whole genome shotgun (WGS) entry which is preliminary data.</text>
</comment>
<dbReference type="GO" id="GO:0000967">
    <property type="term" value="P:rRNA 5'-end processing"/>
    <property type="evidence" value="ECO:0007669"/>
    <property type="project" value="UniProtKB-UniRule"/>
</dbReference>
<keyword evidence="3 5" id="KW-0540">Nuclease</keyword>
<organism evidence="7 8">
    <name type="scientific">Candidatus Oscillibacter excrementigallinarum</name>
    <dbReference type="NCBI Taxonomy" id="2838716"/>
    <lineage>
        <taxon>Bacteria</taxon>
        <taxon>Bacillati</taxon>
        <taxon>Bacillota</taxon>
        <taxon>Clostridia</taxon>
        <taxon>Eubacteriales</taxon>
        <taxon>Oscillospiraceae</taxon>
        <taxon>Oscillibacter</taxon>
    </lineage>
</organism>
<accession>A0A9D2LKK8</accession>
<dbReference type="InterPro" id="IPR012337">
    <property type="entry name" value="RNaseH-like_sf"/>
</dbReference>
<dbReference type="GO" id="GO:0005829">
    <property type="term" value="C:cytosol"/>
    <property type="evidence" value="ECO:0007669"/>
    <property type="project" value="TreeGrafter"/>
</dbReference>
<comment type="function">
    <text evidence="5">Could be a nuclease involved in processing of the 5'-end of pre-16S rRNA.</text>
</comment>
<keyword evidence="2 5" id="KW-0690">Ribosome biogenesis</keyword>
<evidence type="ECO:0000256" key="4">
    <source>
        <dbReference type="ARBA" id="ARBA00022801"/>
    </source>
</evidence>
<dbReference type="InterPro" id="IPR037027">
    <property type="entry name" value="YqgF/RNaseH-like_dom_sf"/>
</dbReference>
<evidence type="ECO:0000256" key="5">
    <source>
        <dbReference type="HAMAP-Rule" id="MF_00651"/>
    </source>
</evidence>
<dbReference type="Gene3D" id="3.30.420.140">
    <property type="entry name" value="YqgF/RNase H-like domain"/>
    <property type="match status" value="1"/>
</dbReference>
<dbReference type="CDD" id="cd16964">
    <property type="entry name" value="YqgF"/>
    <property type="match status" value="1"/>
</dbReference>
<evidence type="ECO:0000256" key="1">
    <source>
        <dbReference type="ARBA" id="ARBA00022490"/>
    </source>
</evidence>
<dbReference type="SMART" id="SM00732">
    <property type="entry name" value="YqgFc"/>
    <property type="match status" value="1"/>
</dbReference>
<dbReference type="PANTHER" id="PTHR33317:SF4">
    <property type="entry name" value="POLYNUCLEOTIDYL TRANSFERASE, RIBONUCLEASE H-LIKE SUPERFAMILY PROTEIN"/>
    <property type="match status" value="1"/>
</dbReference>
<gene>
    <name evidence="7" type="primary">ruvX</name>
    <name evidence="7" type="ORF">H9787_11175</name>
</gene>
<evidence type="ECO:0000313" key="8">
    <source>
        <dbReference type="Proteomes" id="UP000823824"/>
    </source>
</evidence>
<sequence>MRIMAIDYGDAHTGIAISDPTGFLAGFTTVIDAYRPDRVAEQVARLAQEHGAERLVLGHPINMDGTRGPRSEKAQAMKQLLEETTGLPVVLWDERRTTIDAHQILFNSGKNAKKRKKVVDAVAASLILEGYLTYLKSHPEG</sequence>
<reference evidence="7" key="1">
    <citation type="journal article" date="2021" name="PeerJ">
        <title>Extensive microbial diversity within the chicken gut microbiome revealed by metagenomics and culture.</title>
        <authorList>
            <person name="Gilroy R."/>
            <person name="Ravi A."/>
            <person name="Getino M."/>
            <person name="Pursley I."/>
            <person name="Horton D.L."/>
            <person name="Alikhan N.F."/>
            <person name="Baker D."/>
            <person name="Gharbi K."/>
            <person name="Hall N."/>
            <person name="Watson M."/>
            <person name="Adriaenssens E.M."/>
            <person name="Foster-Nyarko E."/>
            <person name="Jarju S."/>
            <person name="Secka A."/>
            <person name="Antonio M."/>
            <person name="Oren A."/>
            <person name="Chaudhuri R.R."/>
            <person name="La Ragione R."/>
            <person name="Hildebrand F."/>
            <person name="Pallen M.J."/>
        </authorList>
    </citation>
    <scope>NUCLEOTIDE SEQUENCE</scope>
    <source>
        <strain evidence="7">ChiBcec18-1249</strain>
    </source>
</reference>
<comment type="subcellular location">
    <subcellularLocation>
        <location evidence="5">Cytoplasm</location>
    </subcellularLocation>
</comment>
<dbReference type="EC" id="3.1.-.-" evidence="5"/>
<dbReference type="Pfam" id="PF03652">
    <property type="entry name" value="RuvX"/>
    <property type="match status" value="1"/>
</dbReference>
<dbReference type="AlphaFoldDB" id="A0A9D2LKK8"/>
<keyword evidence="1 5" id="KW-0963">Cytoplasm</keyword>
<dbReference type="InterPro" id="IPR005227">
    <property type="entry name" value="YqgF"/>
</dbReference>
<comment type="similarity">
    <text evidence="5">Belongs to the YqgF HJR family.</text>
</comment>
<dbReference type="InterPro" id="IPR006641">
    <property type="entry name" value="YqgF/RNaseH-like_dom"/>
</dbReference>